<dbReference type="Gene3D" id="3.40.605.10">
    <property type="entry name" value="Aldehyde Dehydrogenase, Chain A, domain 1"/>
    <property type="match status" value="1"/>
</dbReference>
<dbReference type="SUPFAM" id="SSF53720">
    <property type="entry name" value="ALDH-like"/>
    <property type="match status" value="1"/>
</dbReference>
<keyword evidence="9" id="KW-1185">Reference proteome</keyword>
<dbReference type="GO" id="GO:0046394">
    <property type="term" value="P:carboxylic acid biosynthetic process"/>
    <property type="evidence" value="ECO:0007669"/>
    <property type="project" value="UniProtKB-ARBA"/>
</dbReference>
<evidence type="ECO:0000256" key="3">
    <source>
        <dbReference type="ARBA" id="ARBA00024226"/>
    </source>
</evidence>
<dbReference type="FunFam" id="3.40.309.10:FF:000012">
    <property type="entry name" value="Betaine aldehyde dehydrogenase"/>
    <property type="match status" value="1"/>
</dbReference>
<keyword evidence="2 6" id="KW-0560">Oxidoreductase</keyword>
<sequence>MQAAMSRPILARPGLLSLASRRVSRRYGASIRNLSSSRPLQTDITLRALNGLEWKQPTGLFINNDFVDSSNGQKMTTVDPFTEEEICSVSAATETDINTAVTAARVAFTEPWTLDPTRRARLLHTLADLIDANLHQLATIETLDNGKPYTASCLDVTEVAATFRYYAGWADKLHGQSIPCGPSKLAYTIREPLGVCAQIIPWNYPLLMAAWKLAPALAAGNTIVLKPAEQTPLSILSLASLLRDAKFPQGVVNVLNGRGREAGAALARHPGVDKVAFTGSTATGKEIMRLAAGTLKNITLETGGKSPLLVFPDADLNQAAHWAHEGIMANQGQVCTATSRLLVHESIHDAFIEKFSATVRKISVLGSPWDEKTYQGPQVTGAQLTTILSHIEFARSEGATISLGGVPSSAEGRGFFIEPTVLTNVTPHMRVFQEEIFGPCVTVTRFSDEDEAIRLANDSCYGLGAAVFTRDLARAHRVARRVEAGMVWVNSSNDSDVRVPFGGVKQSGIGRELGEAGIEAYTAVKAVHVNLSGV</sequence>
<dbReference type="InterPro" id="IPR016161">
    <property type="entry name" value="Ald_DH/histidinol_DH"/>
</dbReference>
<reference evidence="8" key="1">
    <citation type="journal article" date="2021" name="Nat. Commun.">
        <title>Genetic determinants of endophytism in the Arabidopsis root mycobiome.</title>
        <authorList>
            <person name="Mesny F."/>
            <person name="Miyauchi S."/>
            <person name="Thiergart T."/>
            <person name="Pickel B."/>
            <person name="Atanasova L."/>
            <person name="Karlsson M."/>
            <person name="Huettel B."/>
            <person name="Barry K.W."/>
            <person name="Haridas S."/>
            <person name="Chen C."/>
            <person name="Bauer D."/>
            <person name="Andreopoulos W."/>
            <person name="Pangilinan J."/>
            <person name="LaButti K."/>
            <person name="Riley R."/>
            <person name="Lipzen A."/>
            <person name="Clum A."/>
            <person name="Drula E."/>
            <person name="Henrissat B."/>
            <person name="Kohler A."/>
            <person name="Grigoriev I.V."/>
            <person name="Martin F.M."/>
            <person name="Hacquard S."/>
        </authorList>
    </citation>
    <scope>NUCLEOTIDE SEQUENCE</scope>
    <source>
        <strain evidence="8">MPI-SDFR-AT-0117</strain>
    </source>
</reference>
<dbReference type="InterPro" id="IPR016163">
    <property type="entry name" value="Ald_DH_C"/>
</dbReference>
<comment type="caution">
    <text evidence="8">The sequence shown here is derived from an EMBL/GenBank/DDBJ whole genome shotgun (WGS) entry which is preliminary data.</text>
</comment>
<dbReference type="Gene3D" id="3.40.309.10">
    <property type="entry name" value="Aldehyde Dehydrogenase, Chain A, domain 2"/>
    <property type="match status" value="1"/>
</dbReference>
<dbReference type="PROSITE" id="PS00687">
    <property type="entry name" value="ALDEHYDE_DEHYDR_GLU"/>
    <property type="match status" value="1"/>
</dbReference>
<feature type="domain" description="Aldehyde dehydrogenase" evidence="7">
    <location>
        <begin position="66"/>
        <end position="527"/>
    </location>
</feature>
<comment type="catalytic activity">
    <reaction evidence="4">
        <text>an aldehyde + NAD(+) + H2O = a carboxylate + NADH + 2 H(+)</text>
        <dbReference type="Rhea" id="RHEA:16185"/>
        <dbReference type="ChEBI" id="CHEBI:15377"/>
        <dbReference type="ChEBI" id="CHEBI:15378"/>
        <dbReference type="ChEBI" id="CHEBI:17478"/>
        <dbReference type="ChEBI" id="CHEBI:29067"/>
        <dbReference type="ChEBI" id="CHEBI:57540"/>
        <dbReference type="ChEBI" id="CHEBI:57945"/>
        <dbReference type="EC" id="1.2.1.3"/>
    </reaction>
</comment>
<dbReference type="InterPro" id="IPR029510">
    <property type="entry name" value="Ald_DH_CS_GLU"/>
</dbReference>
<dbReference type="FunFam" id="3.40.605.10:FF:000007">
    <property type="entry name" value="NAD/NADP-dependent betaine aldehyde dehydrogenase"/>
    <property type="match status" value="1"/>
</dbReference>
<dbReference type="FunFam" id="3.40.605.10:FF:000026">
    <property type="entry name" value="Aldehyde dehydrogenase, putative"/>
    <property type="match status" value="1"/>
</dbReference>
<dbReference type="AlphaFoldDB" id="A0A9P9ACS5"/>
<evidence type="ECO:0000256" key="6">
    <source>
        <dbReference type="RuleBase" id="RU003345"/>
    </source>
</evidence>
<gene>
    <name evidence="8" type="ORF">F5X68DRAFT_152969</name>
</gene>
<evidence type="ECO:0000256" key="2">
    <source>
        <dbReference type="ARBA" id="ARBA00023002"/>
    </source>
</evidence>
<proteinExistence type="inferred from homology"/>
<feature type="active site" evidence="5">
    <location>
        <position position="301"/>
    </location>
</feature>
<dbReference type="EC" id="1.2.1.3" evidence="3"/>
<dbReference type="InterPro" id="IPR016162">
    <property type="entry name" value="Ald_DH_N"/>
</dbReference>
<evidence type="ECO:0000256" key="5">
    <source>
        <dbReference type="PROSITE-ProRule" id="PRU10007"/>
    </source>
</evidence>
<organism evidence="8 9">
    <name type="scientific">Plectosphaerella plurivora</name>
    <dbReference type="NCBI Taxonomy" id="936078"/>
    <lineage>
        <taxon>Eukaryota</taxon>
        <taxon>Fungi</taxon>
        <taxon>Dikarya</taxon>
        <taxon>Ascomycota</taxon>
        <taxon>Pezizomycotina</taxon>
        <taxon>Sordariomycetes</taxon>
        <taxon>Hypocreomycetidae</taxon>
        <taxon>Glomerellales</taxon>
        <taxon>Plectosphaerellaceae</taxon>
        <taxon>Plectosphaerella</taxon>
    </lineage>
</organism>
<evidence type="ECO:0000313" key="8">
    <source>
        <dbReference type="EMBL" id="KAH6687399.1"/>
    </source>
</evidence>
<dbReference type="Proteomes" id="UP000770015">
    <property type="component" value="Unassembled WGS sequence"/>
</dbReference>
<evidence type="ECO:0000259" key="7">
    <source>
        <dbReference type="Pfam" id="PF00171"/>
    </source>
</evidence>
<dbReference type="PANTHER" id="PTHR11699">
    <property type="entry name" value="ALDEHYDE DEHYDROGENASE-RELATED"/>
    <property type="match status" value="1"/>
</dbReference>
<dbReference type="EMBL" id="JAGSXJ010000011">
    <property type="protein sequence ID" value="KAH6687399.1"/>
    <property type="molecule type" value="Genomic_DNA"/>
</dbReference>
<evidence type="ECO:0000256" key="1">
    <source>
        <dbReference type="ARBA" id="ARBA00009986"/>
    </source>
</evidence>
<dbReference type="Pfam" id="PF00171">
    <property type="entry name" value="Aldedh"/>
    <property type="match status" value="1"/>
</dbReference>
<evidence type="ECO:0000313" key="9">
    <source>
        <dbReference type="Proteomes" id="UP000770015"/>
    </source>
</evidence>
<comment type="similarity">
    <text evidence="1 6">Belongs to the aldehyde dehydrogenase family.</text>
</comment>
<dbReference type="OrthoDB" id="310895at2759"/>
<evidence type="ECO:0000256" key="4">
    <source>
        <dbReference type="ARBA" id="ARBA00049194"/>
    </source>
</evidence>
<accession>A0A9P9ACS5</accession>
<name>A0A9P9ACS5_9PEZI</name>
<protein>
    <recommendedName>
        <fullName evidence="3">aldehyde dehydrogenase (NAD(+))</fullName>
        <ecNumber evidence="3">1.2.1.3</ecNumber>
    </recommendedName>
</protein>
<dbReference type="InterPro" id="IPR015590">
    <property type="entry name" value="Aldehyde_DH_dom"/>
</dbReference>
<dbReference type="GO" id="GO:0004029">
    <property type="term" value="F:aldehyde dehydrogenase (NAD+) activity"/>
    <property type="evidence" value="ECO:0007669"/>
    <property type="project" value="UniProtKB-EC"/>
</dbReference>